<keyword evidence="2 4" id="KW-0863">Zinc-finger</keyword>
<evidence type="ECO:0000256" key="3">
    <source>
        <dbReference type="ARBA" id="ARBA00022833"/>
    </source>
</evidence>
<keyword evidence="3" id="KW-0862">Zinc</keyword>
<dbReference type="InterPro" id="IPR013083">
    <property type="entry name" value="Znf_RING/FYVE/PHD"/>
</dbReference>
<evidence type="ECO:0000256" key="2">
    <source>
        <dbReference type="ARBA" id="ARBA00022771"/>
    </source>
</evidence>
<dbReference type="AlphaFoldDB" id="A0A914QA41"/>
<protein>
    <submittedName>
        <fullName evidence="7">RING-type domain-containing protein</fullName>
    </submittedName>
</protein>
<evidence type="ECO:0000313" key="7">
    <source>
        <dbReference type="WBParaSite" id="PDA_v2.g28467.t1"/>
    </source>
</evidence>
<organism evidence="6 7">
    <name type="scientific">Panagrolaimus davidi</name>
    <dbReference type="NCBI Taxonomy" id="227884"/>
    <lineage>
        <taxon>Eukaryota</taxon>
        <taxon>Metazoa</taxon>
        <taxon>Ecdysozoa</taxon>
        <taxon>Nematoda</taxon>
        <taxon>Chromadorea</taxon>
        <taxon>Rhabditida</taxon>
        <taxon>Tylenchina</taxon>
        <taxon>Panagrolaimomorpha</taxon>
        <taxon>Panagrolaimoidea</taxon>
        <taxon>Panagrolaimidae</taxon>
        <taxon>Panagrolaimus</taxon>
    </lineage>
</organism>
<reference evidence="7" key="1">
    <citation type="submission" date="2022-11" db="UniProtKB">
        <authorList>
            <consortium name="WormBaseParasite"/>
        </authorList>
    </citation>
    <scope>IDENTIFICATION</scope>
</reference>
<keyword evidence="6" id="KW-1185">Reference proteome</keyword>
<dbReference type="WBParaSite" id="PDA_v2.g28467.t1">
    <property type="protein sequence ID" value="PDA_v2.g28467.t1"/>
    <property type="gene ID" value="PDA_v2.g28467"/>
</dbReference>
<dbReference type="PROSITE" id="PS50089">
    <property type="entry name" value="ZF_RING_2"/>
    <property type="match status" value="1"/>
</dbReference>
<dbReference type="SUPFAM" id="SSF57850">
    <property type="entry name" value="RING/U-box"/>
    <property type="match status" value="1"/>
</dbReference>
<dbReference type="Gene3D" id="3.30.40.10">
    <property type="entry name" value="Zinc/RING finger domain, C3HC4 (zinc finger)"/>
    <property type="match status" value="1"/>
</dbReference>
<evidence type="ECO:0000313" key="6">
    <source>
        <dbReference type="Proteomes" id="UP000887578"/>
    </source>
</evidence>
<evidence type="ECO:0000256" key="1">
    <source>
        <dbReference type="ARBA" id="ARBA00022723"/>
    </source>
</evidence>
<dbReference type="Proteomes" id="UP000887578">
    <property type="component" value="Unplaced"/>
</dbReference>
<proteinExistence type="predicted"/>
<dbReference type="PANTHER" id="PTHR45969">
    <property type="entry name" value="RING ZINC FINGER PROTEIN-RELATED"/>
    <property type="match status" value="1"/>
</dbReference>
<evidence type="ECO:0000259" key="5">
    <source>
        <dbReference type="PROSITE" id="PS50089"/>
    </source>
</evidence>
<dbReference type="InterPro" id="IPR001841">
    <property type="entry name" value="Znf_RING"/>
</dbReference>
<accession>A0A914QA41</accession>
<dbReference type="GO" id="GO:0008270">
    <property type="term" value="F:zinc ion binding"/>
    <property type="evidence" value="ECO:0007669"/>
    <property type="project" value="UniProtKB-KW"/>
</dbReference>
<dbReference type="SMART" id="SM00184">
    <property type="entry name" value="RING"/>
    <property type="match status" value="1"/>
</dbReference>
<feature type="domain" description="RING-type" evidence="5">
    <location>
        <begin position="9"/>
        <end position="50"/>
    </location>
</feature>
<sequence>MFPQPIGQCSICLLPLHFSNIYAINKCGHTFHQNCINQWITGTKTCPLCRTQASDSDVIKLFIERNNEPLSKTLKHESFTEMKECTCELFRYEHRHLYYRCLPDFKMHILPRTMWMEGQIKVTLANGYIITLFESTKFQILRQKTNEKSVIAQSGIRYEYFNVPNRSQQEIDIIFSKNQGFKQYANGTKDFLNNTTTFRLGEDFVKQDENSIKFSWPGYNITRSLKNGDAGQVIVHAFTNDPKGSLRITICPEHQVFHVEHILGSNATRCKNTKKRCIHLQN</sequence>
<dbReference type="Pfam" id="PF13639">
    <property type="entry name" value="zf-RING_2"/>
    <property type="match status" value="1"/>
</dbReference>
<dbReference type="GO" id="GO:0061630">
    <property type="term" value="F:ubiquitin protein ligase activity"/>
    <property type="evidence" value="ECO:0007669"/>
    <property type="project" value="TreeGrafter"/>
</dbReference>
<evidence type="ECO:0000256" key="4">
    <source>
        <dbReference type="PROSITE-ProRule" id="PRU00175"/>
    </source>
</evidence>
<dbReference type="GO" id="GO:0016567">
    <property type="term" value="P:protein ubiquitination"/>
    <property type="evidence" value="ECO:0007669"/>
    <property type="project" value="TreeGrafter"/>
</dbReference>
<keyword evidence="1" id="KW-0479">Metal-binding</keyword>
<name>A0A914QA41_9BILA</name>
<dbReference type="PANTHER" id="PTHR45969:SF69">
    <property type="entry name" value="FINGER DOMAIN PROTEIN, PUTATIVE (AFU_ORTHOLOGUE AFUA_3G12190)-RELATED"/>
    <property type="match status" value="1"/>
</dbReference>